<keyword evidence="1" id="KW-0812">Transmembrane</keyword>
<keyword evidence="1" id="KW-0472">Membrane</keyword>
<dbReference type="EMBL" id="LR796777">
    <property type="protein sequence ID" value="CAB4164995.1"/>
    <property type="molecule type" value="Genomic_DNA"/>
</dbReference>
<proteinExistence type="predicted"/>
<evidence type="ECO:0008006" key="3">
    <source>
        <dbReference type="Google" id="ProtNLM"/>
    </source>
</evidence>
<feature type="transmembrane region" description="Helical" evidence="1">
    <location>
        <begin position="76"/>
        <end position="98"/>
    </location>
</feature>
<protein>
    <recommendedName>
        <fullName evidence="3">Lipoprotein</fullName>
    </recommendedName>
</protein>
<evidence type="ECO:0000313" key="2">
    <source>
        <dbReference type="EMBL" id="CAB4164995.1"/>
    </source>
</evidence>
<reference evidence="2" key="1">
    <citation type="submission" date="2020-04" db="EMBL/GenBank/DDBJ databases">
        <authorList>
            <person name="Chiriac C."/>
            <person name="Salcher M."/>
            <person name="Ghai R."/>
            <person name="Kavagutti S V."/>
        </authorList>
    </citation>
    <scope>NUCLEOTIDE SEQUENCE</scope>
</reference>
<gene>
    <name evidence="2" type="ORF">UFOVP824_19</name>
</gene>
<evidence type="ECO:0000256" key="1">
    <source>
        <dbReference type="SAM" id="Phobius"/>
    </source>
</evidence>
<name>A0A6J5P7G9_9CAUD</name>
<keyword evidence="1" id="KW-1133">Transmembrane helix</keyword>
<sequence>MNRVAVAALACAVVAGCNPVARIAGNANAIRAEAATLADHGRATNDQEVVRGAERIEDLAADIHTTLPDVEAKTPAWMSMIIYLSWAGIAIAVCVMLWQTGLGRAIRVMLGWIPAPVAQEAQLLRDAIDPNRKESMREFVAARRASSPLFELAWKRAQEQEPATKETANDAR</sequence>
<organism evidence="2">
    <name type="scientific">uncultured Caudovirales phage</name>
    <dbReference type="NCBI Taxonomy" id="2100421"/>
    <lineage>
        <taxon>Viruses</taxon>
        <taxon>Duplodnaviria</taxon>
        <taxon>Heunggongvirae</taxon>
        <taxon>Uroviricota</taxon>
        <taxon>Caudoviricetes</taxon>
        <taxon>Peduoviridae</taxon>
        <taxon>Maltschvirus</taxon>
        <taxon>Maltschvirus maltsch</taxon>
    </lineage>
</organism>
<dbReference type="PROSITE" id="PS51257">
    <property type="entry name" value="PROKAR_LIPOPROTEIN"/>
    <property type="match status" value="1"/>
</dbReference>
<accession>A0A6J5P7G9</accession>